<keyword evidence="2" id="KW-1185">Reference proteome</keyword>
<accession>A0ABV9VXD4</accession>
<dbReference type="Gene3D" id="3.40.50.1820">
    <property type="entry name" value="alpha/beta hydrolase"/>
    <property type="match status" value="1"/>
</dbReference>
<organism evidence="1 2">
    <name type="scientific">Dactylosporangium cerinum</name>
    <dbReference type="NCBI Taxonomy" id="1434730"/>
    <lineage>
        <taxon>Bacteria</taxon>
        <taxon>Bacillati</taxon>
        <taxon>Actinomycetota</taxon>
        <taxon>Actinomycetes</taxon>
        <taxon>Micromonosporales</taxon>
        <taxon>Micromonosporaceae</taxon>
        <taxon>Dactylosporangium</taxon>
    </lineage>
</organism>
<evidence type="ECO:0000313" key="2">
    <source>
        <dbReference type="Proteomes" id="UP001595912"/>
    </source>
</evidence>
<dbReference type="GO" id="GO:0016787">
    <property type="term" value="F:hydrolase activity"/>
    <property type="evidence" value="ECO:0007669"/>
    <property type="project" value="UniProtKB-KW"/>
</dbReference>
<protein>
    <submittedName>
        <fullName evidence="1">Alpha/beta fold hydrolase</fullName>
    </submittedName>
</protein>
<dbReference type="RefSeq" id="WP_380117701.1">
    <property type="nucleotide sequence ID" value="NZ_JBHSIU010000029.1"/>
</dbReference>
<keyword evidence="1" id="KW-0378">Hydrolase</keyword>
<name>A0ABV9VXD4_9ACTN</name>
<proteinExistence type="predicted"/>
<dbReference type="InterPro" id="IPR029058">
    <property type="entry name" value="AB_hydrolase_fold"/>
</dbReference>
<dbReference type="Proteomes" id="UP001595912">
    <property type="component" value="Unassembled WGS sequence"/>
</dbReference>
<dbReference type="SUPFAM" id="SSF53474">
    <property type="entry name" value="alpha/beta-Hydrolases"/>
    <property type="match status" value="1"/>
</dbReference>
<dbReference type="EMBL" id="JBHSIU010000029">
    <property type="protein sequence ID" value="MFC5001061.1"/>
    <property type="molecule type" value="Genomic_DNA"/>
</dbReference>
<evidence type="ECO:0000313" key="1">
    <source>
        <dbReference type="EMBL" id="MFC5001061.1"/>
    </source>
</evidence>
<gene>
    <name evidence="1" type="ORF">ACFPIJ_24875</name>
</gene>
<comment type="caution">
    <text evidence="1">The sequence shown here is derived from an EMBL/GenBank/DDBJ whole genome shotgun (WGS) entry which is preliminary data.</text>
</comment>
<reference evidence="2" key="1">
    <citation type="journal article" date="2019" name="Int. J. Syst. Evol. Microbiol.">
        <title>The Global Catalogue of Microorganisms (GCM) 10K type strain sequencing project: providing services to taxonomists for standard genome sequencing and annotation.</title>
        <authorList>
            <consortium name="The Broad Institute Genomics Platform"/>
            <consortium name="The Broad Institute Genome Sequencing Center for Infectious Disease"/>
            <person name="Wu L."/>
            <person name="Ma J."/>
        </authorList>
    </citation>
    <scope>NUCLEOTIDE SEQUENCE [LARGE SCALE GENOMIC DNA]</scope>
    <source>
        <strain evidence="2">CGMCC 4.7152</strain>
    </source>
</reference>
<sequence length="58" mass="6282">MTKPVLAIGASNSLRESVEVQVNGYANNVTGAVIANSGHWIYEEHPAELTQRLLTFLA</sequence>